<evidence type="ECO:0000256" key="4">
    <source>
        <dbReference type="ARBA" id="ARBA00022729"/>
    </source>
</evidence>
<comment type="caution">
    <text evidence="10">The sequence shown here is derived from an EMBL/GenBank/DDBJ whole genome shotgun (WGS) entry which is preliminary data.</text>
</comment>
<evidence type="ECO:0000256" key="8">
    <source>
        <dbReference type="SAM" id="SignalP"/>
    </source>
</evidence>
<accession>A0A940X1W9</accession>
<dbReference type="Proteomes" id="UP000673447">
    <property type="component" value="Unassembled WGS sequence"/>
</dbReference>
<proteinExistence type="inferred from homology"/>
<evidence type="ECO:0000256" key="7">
    <source>
        <dbReference type="PIRSR" id="PIRSR001092-1"/>
    </source>
</evidence>
<dbReference type="InterPro" id="IPR000933">
    <property type="entry name" value="Glyco_hydro_29"/>
</dbReference>
<evidence type="ECO:0000259" key="9">
    <source>
        <dbReference type="Pfam" id="PF01120"/>
    </source>
</evidence>
<reference evidence="10" key="1">
    <citation type="journal article" date="2016" name="Int. J. Syst. Evol. Microbiol.">
        <title>Pseudoxanthomonas helianthi sp. nov., isolated from roots of Jerusalem artichoke (Helianthus tuberosus).</title>
        <authorList>
            <person name="Kittiwongwattana C."/>
            <person name="Thawai C."/>
        </authorList>
    </citation>
    <scope>NUCLEOTIDE SEQUENCE</scope>
    <source>
        <strain evidence="10">110414</strain>
    </source>
</reference>
<dbReference type="GO" id="GO:0016139">
    <property type="term" value="P:glycoside catabolic process"/>
    <property type="evidence" value="ECO:0007669"/>
    <property type="project" value="TreeGrafter"/>
</dbReference>
<sequence>MTRPRKPIASLLLVLAAACGPALAADGPAAGPPDAVEAARMQWFEDAKLGIFIHWGIYAAHGTSESWSFFNGQITWPEYMSQKRDFTARRYDPQAWADLIKRSGARYAVLTSRHHDGVALWDSKQGLNVVRDTPAGRDLVAPFAKALRKDGLKVGLYYSLPDWSYSDYDVHTRKEKRYDIRKEPARWQRYLDYYQGQVDDLAKRYNPDLWWFDGDWEHSAQEWQADKVRKEILARNPKAIINSRLPGNGDYGTPEQGVPILRPTDRYWELCLTMNMSWGYQPTDNAYKTPGQLIRIFADTIAMGGNLLLDIGPKEDGSIDERQVRILEEFGRWTGKNAPAIYGTRAGIGFDYFHGPSTLSADGRTLYLFVDGRPNEDLMVKGLDNKVLRARVLGSDAAVEARVVGKHDWSKVPGLLHIKVPDAALDPVVTVVALELDGPASLFKEHVKPIESN</sequence>
<organism evidence="10 11">
    <name type="scientific">Pseudoxanthomonas helianthi</name>
    <dbReference type="NCBI Taxonomy" id="1453541"/>
    <lineage>
        <taxon>Bacteria</taxon>
        <taxon>Pseudomonadati</taxon>
        <taxon>Pseudomonadota</taxon>
        <taxon>Gammaproteobacteria</taxon>
        <taxon>Lysobacterales</taxon>
        <taxon>Lysobacteraceae</taxon>
        <taxon>Pseudoxanthomonas</taxon>
    </lineage>
</organism>
<dbReference type="GO" id="GO:0004560">
    <property type="term" value="F:alpha-L-fucosidase activity"/>
    <property type="evidence" value="ECO:0007669"/>
    <property type="project" value="InterPro"/>
</dbReference>
<dbReference type="AlphaFoldDB" id="A0A940X1W9"/>
<evidence type="ECO:0000256" key="3">
    <source>
        <dbReference type="ARBA" id="ARBA00012662"/>
    </source>
</evidence>
<comment type="function">
    <text evidence="1">Alpha-L-fucosidase is responsible for hydrolyzing the alpha-1,6-linked fucose joined to the reducing-end N-acetylglucosamine of the carbohydrate moieties of glycoproteins.</text>
</comment>
<dbReference type="SUPFAM" id="SSF51445">
    <property type="entry name" value="(Trans)glycosidases"/>
    <property type="match status" value="1"/>
</dbReference>
<gene>
    <name evidence="10" type="ORF">J5837_03680</name>
</gene>
<dbReference type="PROSITE" id="PS51257">
    <property type="entry name" value="PROKAR_LIPOPROTEIN"/>
    <property type="match status" value="1"/>
</dbReference>
<keyword evidence="6" id="KW-0326">Glycosidase</keyword>
<evidence type="ECO:0000313" key="10">
    <source>
        <dbReference type="EMBL" id="MBP3983516.1"/>
    </source>
</evidence>
<dbReference type="GO" id="GO:0005764">
    <property type="term" value="C:lysosome"/>
    <property type="evidence" value="ECO:0007669"/>
    <property type="project" value="TreeGrafter"/>
</dbReference>
<keyword evidence="5" id="KW-0378">Hydrolase</keyword>
<protein>
    <recommendedName>
        <fullName evidence="3">alpha-L-fucosidase</fullName>
        <ecNumber evidence="3">3.2.1.51</ecNumber>
    </recommendedName>
</protein>
<feature type="domain" description="Glycoside hydrolase family 29 N-terminal" evidence="9">
    <location>
        <begin position="39"/>
        <end position="337"/>
    </location>
</feature>
<evidence type="ECO:0000256" key="2">
    <source>
        <dbReference type="ARBA" id="ARBA00007951"/>
    </source>
</evidence>
<feature type="site" description="May be important for catalysis" evidence="7">
    <location>
        <position position="271"/>
    </location>
</feature>
<evidence type="ECO:0000256" key="6">
    <source>
        <dbReference type="ARBA" id="ARBA00023295"/>
    </source>
</evidence>
<dbReference type="GO" id="GO:0006004">
    <property type="term" value="P:fucose metabolic process"/>
    <property type="evidence" value="ECO:0007669"/>
    <property type="project" value="InterPro"/>
</dbReference>
<feature type="signal peptide" evidence="8">
    <location>
        <begin position="1"/>
        <end position="24"/>
    </location>
</feature>
<dbReference type="Gene3D" id="3.20.20.80">
    <property type="entry name" value="Glycosidases"/>
    <property type="match status" value="1"/>
</dbReference>
<evidence type="ECO:0000256" key="5">
    <source>
        <dbReference type="ARBA" id="ARBA00022801"/>
    </source>
</evidence>
<keyword evidence="11" id="KW-1185">Reference proteome</keyword>
<comment type="similarity">
    <text evidence="2">Belongs to the glycosyl hydrolase 29 family.</text>
</comment>
<dbReference type="PANTHER" id="PTHR10030">
    <property type="entry name" value="ALPHA-L-FUCOSIDASE"/>
    <property type="match status" value="1"/>
</dbReference>
<evidence type="ECO:0000256" key="1">
    <source>
        <dbReference type="ARBA" id="ARBA00004071"/>
    </source>
</evidence>
<feature type="chain" id="PRO_5037990344" description="alpha-L-fucosidase" evidence="8">
    <location>
        <begin position="25"/>
        <end position="453"/>
    </location>
</feature>
<dbReference type="SMART" id="SM00812">
    <property type="entry name" value="Alpha_L_fucos"/>
    <property type="match status" value="1"/>
</dbReference>
<keyword evidence="4 8" id="KW-0732">Signal</keyword>
<reference evidence="10" key="2">
    <citation type="submission" date="2021-03" db="EMBL/GenBank/DDBJ databases">
        <authorList>
            <person name="Cao W."/>
        </authorList>
    </citation>
    <scope>NUCLEOTIDE SEQUENCE</scope>
    <source>
        <strain evidence="10">110414</strain>
    </source>
</reference>
<dbReference type="InterPro" id="IPR057739">
    <property type="entry name" value="Glyco_hydro_29_N"/>
</dbReference>
<dbReference type="InterPro" id="IPR016286">
    <property type="entry name" value="FUC_metazoa-typ"/>
</dbReference>
<dbReference type="PRINTS" id="PR00741">
    <property type="entry name" value="GLHYDRLASE29"/>
</dbReference>
<dbReference type="EC" id="3.2.1.51" evidence="3"/>
<dbReference type="EMBL" id="JAGKTC010000001">
    <property type="protein sequence ID" value="MBP3983516.1"/>
    <property type="molecule type" value="Genomic_DNA"/>
</dbReference>
<dbReference type="RefSeq" id="WP_210535357.1">
    <property type="nucleotide sequence ID" value="NZ_JAGKTC010000001.1"/>
</dbReference>
<name>A0A940X1W9_9GAMM</name>
<dbReference type="Pfam" id="PF01120">
    <property type="entry name" value="Alpha_L_fucos"/>
    <property type="match status" value="1"/>
</dbReference>
<dbReference type="PIRSF" id="PIRSF001092">
    <property type="entry name" value="Alpha-L-fucosidase"/>
    <property type="match status" value="1"/>
</dbReference>
<dbReference type="InterPro" id="IPR017853">
    <property type="entry name" value="GH"/>
</dbReference>
<dbReference type="PANTHER" id="PTHR10030:SF37">
    <property type="entry name" value="ALPHA-L-FUCOSIDASE-RELATED"/>
    <property type="match status" value="1"/>
</dbReference>
<evidence type="ECO:0000313" key="11">
    <source>
        <dbReference type="Proteomes" id="UP000673447"/>
    </source>
</evidence>